<organism evidence="2 3">
    <name type="scientific">Neokomagataea tanensis NBRC 106556</name>
    <dbReference type="NCBI Taxonomy" id="1223519"/>
    <lineage>
        <taxon>Bacteria</taxon>
        <taxon>Pseudomonadati</taxon>
        <taxon>Pseudomonadota</taxon>
        <taxon>Alphaproteobacteria</taxon>
        <taxon>Acetobacterales</taxon>
        <taxon>Acetobacteraceae</taxon>
        <taxon>Neokomagataea</taxon>
    </lineage>
</organism>
<gene>
    <name evidence="2" type="ORF">AA106556_1876</name>
</gene>
<comment type="caution">
    <text evidence="2">The sequence shown here is derived from an EMBL/GenBank/DDBJ whole genome shotgun (WGS) entry which is preliminary data.</text>
</comment>
<evidence type="ECO:0008006" key="4">
    <source>
        <dbReference type="Google" id="ProtNLM"/>
    </source>
</evidence>
<evidence type="ECO:0000256" key="1">
    <source>
        <dbReference type="SAM" id="SignalP"/>
    </source>
</evidence>
<keyword evidence="3" id="KW-1185">Reference proteome</keyword>
<evidence type="ECO:0000313" key="2">
    <source>
        <dbReference type="EMBL" id="GBR48736.1"/>
    </source>
</evidence>
<sequence length="157" mass="16737">MIRTTNVLPLVAALCGFVGMAHAAPHASPQDLERLSQQNQADAPVSLGAPVTPVGAQTHATRPVPDGLVCKSPRQDFLPVYAQPDAYSPKIGAMVSPVAVTTETNGRWTKILRVGQNFGWVHTRDLHDFMPATPTAPPHCHVAGEAPNGKVVFAYSR</sequence>
<feature type="signal peptide" evidence="1">
    <location>
        <begin position="1"/>
        <end position="23"/>
    </location>
</feature>
<accession>A0ABQ0QL33</accession>
<dbReference type="RefSeq" id="WP_068173497.1">
    <property type="nucleotide sequence ID" value="NZ_BAQB01000051.1"/>
</dbReference>
<dbReference type="EMBL" id="BAQB01000051">
    <property type="protein sequence ID" value="GBR48736.1"/>
    <property type="molecule type" value="Genomic_DNA"/>
</dbReference>
<dbReference type="Proteomes" id="UP001062443">
    <property type="component" value="Unassembled WGS sequence"/>
</dbReference>
<keyword evidence="1" id="KW-0732">Signal</keyword>
<proteinExistence type="predicted"/>
<name>A0ABQ0QL33_9PROT</name>
<protein>
    <recommendedName>
        <fullName evidence="4">SH3b domain-containing protein</fullName>
    </recommendedName>
</protein>
<reference evidence="2" key="1">
    <citation type="submission" date="2013-04" db="EMBL/GenBank/DDBJ databases">
        <title>The genome sequencing project of 58 acetic acid bacteria.</title>
        <authorList>
            <person name="Okamoto-Kainuma A."/>
            <person name="Ishikawa M."/>
            <person name="Umino S."/>
            <person name="Koizumi Y."/>
            <person name="Shiwa Y."/>
            <person name="Yoshikawa H."/>
            <person name="Matsutani M."/>
            <person name="Matsushita K."/>
        </authorList>
    </citation>
    <scope>NUCLEOTIDE SEQUENCE</scope>
    <source>
        <strain evidence="2">NBRC 106556</strain>
    </source>
</reference>
<feature type="chain" id="PRO_5045472237" description="SH3b domain-containing protein" evidence="1">
    <location>
        <begin position="24"/>
        <end position="157"/>
    </location>
</feature>
<evidence type="ECO:0000313" key="3">
    <source>
        <dbReference type="Proteomes" id="UP001062443"/>
    </source>
</evidence>